<keyword evidence="4" id="KW-1185">Reference proteome</keyword>
<evidence type="ECO:0000313" key="4">
    <source>
        <dbReference type="Proteomes" id="UP000623467"/>
    </source>
</evidence>
<protein>
    <submittedName>
        <fullName evidence="3">Beta-lactamase domain-containing protein</fullName>
    </submittedName>
</protein>
<reference evidence="3" key="1">
    <citation type="submission" date="2020-05" db="EMBL/GenBank/DDBJ databases">
        <title>Mycena genomes resolve the evolution of fungal bioluminescence.</title>
        <authorList>
            <person name="Tsai I.J."/>
        </authorList>
    </citation>
    <scope>NUCLEOTIDE SEQUENCE</scope>
    <source>
        <strain evidence="3">160909Yilan</strain>
    </source>
</reference>
<proteinExistence type="inferred from homology"/>
<dbReference type="SUPFAM" id="SSF56601">
    <property type="entry name" value="beta-lactamase/transpeptidase-like"/>
    <property type="match status" value="1"/>
</dbReference>
<dbReference type="Pfam" id="PF00144">
    <property type="entry name" value="Beta-lactamase"/>
    <property type="match status" value="1"/>
</dbReference>
<organism evidence="3 4">
    <name type="scientific">Mycena sanguinolenta</name>
    <dbReference type="NCBI Taxonomy" id="230812"/>
    <lineage>
        <taxon>Eukaryota</taxon>
        <taxon>Fungi</taxon>
        <taxon>Dikarya</taxon>
        <taxon>Basidiomycota</taxon>
        <taxon>Agaricomycotina</taxon>
        <taxon>Agaricomycetes</taxon>
        <taxon>Agaricomycetidae</taxon>
        <taxon>Agaricales</taxon>
        <taxon>Marasmiineae</taxon>
        <taxon>Mycenaceae</taxon>
        <taxon>Mycena</taxon>
    </lineage>
</organism>
<dbReference type="EMBL" id="JACAZH010000011">
    <property type="protein sequence ID" value="KAF7354606.1"/>
    <property type="molecule type" value="Genomic_DNA"/>
</dbReference>
<sequence>MTTALRAVDSLVNNSYLKGGIDGIVVAIVTREGLIYETALGPLKANETEPGKRGAVDRRHSIFRIASGSKLFTTLETLILREKGALQWDDPVDKFLPEFSYASGGWGLNKTLQRLRDL</sequence>
<dbReference type="InterPro" id="IPR051478">
    <property type="entry name" value="Beta-lactamase-like_AB/R"/>
</dbReference>
<name>A0A8H6YA28_9AGAR</name>
<dbReference type="InterPro" id="IPR001466">
    <property type="entry name" value="Beta-lactam-related"/>
</dbReference>
<dbReference type="PANTHER" id="PTHR22935">
    <property type="entry name" value="PENICILLIN-BINDING PROTEIN"/>
    <property type="match status" value="1"/>
</dbReference>
<dbReference type="AlphaFoldDB" id="A0A8H6YA28"/>
<dbReference type="Proteomes" id="UP000623467">
    <property type="component" value="Unassembled WGS sequence"/>
</dbReference>
<feature type="domain" description="Beta-lactamase-related" evidence="2">
    <location>
        <begin position="18"/>
        <end position="102"/>
    </location>
</feature>
<evidence type="ECO:0000259" key="2">
    <source>
        <dbReference type="Pfam" id="PF00144"/>
    </source>
</evidence>
<comment type="similarity">
    <text evidence="1">Belongs to the beta-lactamase family.</text>
</comment>
<dbReference type="PANTHER" id="PTHR22935:SF95">
    <property type="entry name" value="BETA-LACTAMASE-LIKE 1-RELATED"/>
    <property type="match status" value="1"/>
</dbReference>
<gene>
    <name evidence="3" type="ORF">MSAN_01373900</name>
</gene>
<dbReference type="OrthoDB" id="428260at2759"/>
<evidence type="ECO:0000256" key="1">
    <source>
        <dbReference type="ARBA" id="ARBA00038473"/>
    </source>
</evidence>
<dbReference type="Gene3D" id="3.40.710.10">
    <property type="entry name" value="DD-peptidase/beta-lactamase superfamily"/>
    <property type="match status" value="1"/>
</dbReference>
<dbReference type="InterPro" id="IPR012338">
    <property type="entry name" value="Beta-lactam/transpept-like"/>
</dbReference>
<accession>A0A8H6YA28</accession>
<comment type="caution">
    <text evidence="3">The sequence shown here is derived from an EMBL/GenBank/DDBJ whole genome shotgun (WGS) entry which is preliminary data.</text>
</comment>
<evidence type="ECO:0000313" key="3">
    <source>
        <dbReference type="EMBL" id="KAF7354606.1"/>
    </source>
</evidence>